<evidence type="ECO:0000256" key="10">
    <source>
        <dbReference type="ARBA" id="ARBA00022989"/>
    </source>
</evidence>
<evidence type="ECO:0000259" key="15">
    <source>
        <dbReference type="Pfam" id="PF20560"/>
    </source>
</evidence>
<dbReference type="InterPro" id="IPR046786">
    <property type="entry name" value="MotA_N"/>
</dbReference>
<dbReference type="PROSITE" id="PS01307">
    <property type="entry name" value="MOTA"/>
    <property type="match status" value="1"/>
</dbReference>
<evidence type="ECO:0000256" key="2">
    <source>
        <dbReference type="ARBA" id="ARBA00008038"/>
    </source>
</evidence>
<evidence type="ECO:0000313" key="17">
    <source>
        <dbReference type="Proteomes" id="UP000445000"/>
    </source>
</evidence>
<keyword evidence="16" id="KW-0282">Flagellum</keyword>
<dbReference type="AlphaFoldDB" id="A0A829Y7E8"/>
<evidence type="ECO:0000256" key="4">
    <source>
        <dbReference type="ARBA" id="ARBA00022475"/>
    </source>
</evidence>
<proteinExistence type="inferred from homology"/>
<keyword evidence="4" id="KW-1003">Cell membrane</keyword>
<keyword evidence="16" id="KW-0966">Cell projection</keyword>
<keyword evidence="16" id="KW-0969">Cilium</keyword>
<evidence type="ECO:0000259" key="14">
    <source>
        <dbReference type="Pfam" id="PF01618"/>
    </source>
</evidence>
<comment type="subcellular location">
    <subcellularLocation>
        <location evidence="1">Cell inner membrane</location>
        <topology evidence="1">Multi-pass membrane protein</topology>
    </subcellularLocation>
</comment>
<feature type="transmembrane region" description="Helical" evidence="13">
    <location>
        <begin position="198"/>
        <end position="220"/>
    </location>
</feature>
<organism evidence="16 17">
    <name type="scientific">Steroidobacter agaridevorans</name>
    <dbReference type="NCBI Taxonomy" id="2695856"/>
    <lineage>
        <taxon>Bacteria</taxon>
        <taxon>Pseudomonadati</taxon>
        <taxon>Pseudomonadota</taxon>
        <taxon>Gammaproteobacteria</taxon>
        <taxon>Steroidobacterales</taxon>
        <taxon>Steroidobacteraceae</taxon>
        <taxon>Steroidobacter</taxon>
    </lineage>
</organism>
<dbReference type="NCBIfam" id="TIGR03818">
    <property type="entry name" value="MotA1"/>
    <property type="match status" value="1"/>
</dbReference>
<evidence type="ECO:0000256" key="8">
    <source>
        <dbReference type="ARBA" id="ARBA00022779"/>
    </source>
</evidence>
<evidence type="ECO:0000256" key="1">
    <source>
        <dbReference type="ARBA" id="ARBA00004429"/>
    </source>
</evidence>
<evidence type="ECO:0000256" key="13">
    <source>
        <dbReference type="SAM" id="Phobius"/>
    </source>
</evidence>
<feature type="transmembrane region" description="Helical" evidence="13">
    <location>
        <begin position="174"/>
        <end position="192"/>
    </location>
</feature>
<dbReference type="EMBL" id="BLJN01000001">
    <property type="protein sequence ID" value="GFE78963.1"/>
    <property type="molecule type" value="Genomic_DNA"/>
</dbReference>
<dbReference type="RefSeq" id="WP_161810796.1">
    <property type="nucleotide sequence ID" value="NZ_BLJN01000001.1"/>
</dbReference>
<keyword evidence="10 13" id="KW-1133">Transmembrane helix</keyword>
<keyword evidence="12 13" id="KW-0472">Membrane</keyword>
<gene>
    <name evidence="16" type="primary">motA_1</name>
    <name evidence="16" type="ORF">GCM10011487_09630</name>
</gene>
<dbReference type="InterPro" id="IPR022522">
    <property type="entry name" value="Flagellar_motor_stator_MotA"/>
</dbReference>
<accession>A0A829Y7E8</accession>
<dbReference type="PANTHER" id="PTHR30433:SF4">
    <property type="entry name" value="MOTILITY PROTEIN A"/>
    <property type="match status" value="1"/>
</dbReference>
<protein>
    <submittedName>
        <fullName evidence="16">Flagellar motor protein MotA</fullName>
    </submittedName>
</protein>
<feature type="transmembrane region" description="Helical" evidence="13">
    <location>
        <begin position="35"/>
        <end position="53"/>
    </location>
</feature>
<dbReference type="GO" id="GO:0006935">
    <property type="term" value="P:chemotaxis"/>
    <property type="evidence" value="ECO:0007669"/>
    <property type="project" value="UniProtKB-KW"/>
</dbReference>
<dbReference type="InterPro" id="IPR047055">
    <property type="entry name" value="MotA-like"/>
</dbReference>
<evidence type="ECO:0000256" key="9">
    <source>
        <dbReference type="ARBA" id="ARBA00022781"/>
    </source>
</evidence>
<evidence type="ECO:0000256" key="11">
    <source>
        <dbReference type="ARBA" id="ARBA00023065"/>
    </source>
</evidence>
<name>A0A829Y7E8_9GAMM</name>
<dbReference type="PANTHER" id="PTHR30433">
    <property type="entry name" value="CHEMOTAXIS PROTEIN MOTA"/>
    <property type="match status" value="1"/>
</dbReference>
<keyword evidence="3" id="KW-0813">Transport</keyword>
<keyword evidence="17" id="KW-1185">Reference proteome</keyword>
<evidence type="ECO:0000256" key="3">
    <source>
        <dbReference type="ARBA" id="ARBA00022448"/>
    </source>
</evidence>
<evidence type="ECO:0000256" key="7">
    <source>
        <dbReference type="ARBA" id="ARBA00022692"/>
    </source>
</evidence>
<keyword evidence="7 13" id="KW-0812">Transmembrane</keyword>
<dbReference type="Pfam" id="PF01618">
    <property type="entry name" value="MotA_ExbB"/>
    <property type="match status" value="1"/>
</dbReference>
<evidence type="ECO:0000256" key="5">
    <source>
        <dbReference type="ARBA" id="ARBA00022500"/>
    </source>
</evidence>
<evidence type="ECO:0000313" key="16">
    <source>
        <dbReference type="EMBL" id="GFE78963.1"/>
    </source>
</evidence>
<dbReference type="InterPro" id="IPR000540">
    <property type="entry name" value="Flag_MotA_CS"/>
</dbReference>
<keyword evidence="5" id="KW-0145">Chemotaxis</keyword>
<keyword evidence="8" id="KW-0283">Flagellar rotation</keyword>
<comment type="caution">
    <text evidence="16">The sequence shown here is derived from an EMBL/GenBank/DDBJ whole genome shotgun (WGS) entry which is preliminary data.</text>
</comment>
<dbReference type="GO" id="GO:1902600">
    <property type="term" value="P:proton transmembrane transport"/>
    <property type="evidence" value="ECO:0007669"/>
    <property type="project" value="UniProtKB-KW"/>
</dbReference>
<sequence>MNLILGIVVVFGCVLGGFAVHGGQLGALWQPSELLIIGGAAVGAMIIANPFSVTKKIAAGIPALLKGSPYNRDHYLALFSVMYELLSIARKEGMMGLERVIEEPEKSDLFKKRPLILKDHHAVEFIQDYLRLIISGDMDQHQLEALMDLEIETHHHSGEEPAQALNKVSDAMPGFGIVAAVLGIVNTMGALGGPPEEIGIKVAAALVGTFLGILLAYGLLGPMSTAMERRARDETAFYTAIKTCIMGFLQGHPPQIAIEFGRKSTPADLRPSFKDLEAQLRGKKA</sequence>
<dbReference type="Pfam" id="PF20560">
    <property type="entry name" value="MotA_N"/>
    <property type="match status" value="1"/>
</dbReference>
<feature type="domain" description="MotA/TolQ/ExbB proton channel" evidence="14">
    <location>
        <begin position="125"/>
        <end position="236"/>
    </location>
</feature>
<dbReference type="InterPro" id="IPR002898">
    <property type="entry name" value="MotA_ExbB_proton_chnl"/>
</dbReference>
<keyword evidence="6" id="KW-0997">Cell inner membrane</keyword>
<feature type="domain" description="Motility protein A N-terminal" evidence="15">
    <location>
        <begin position="4"/>
        <end position="93"/>
    </location>
</feature>
<evidence type="ECO:0000256" key="12">
    <source>
        <dbReference type="ARBA" id="ARBA00023136"/>
    </source>
</evidence>
<dbReference type="GO" id="GO:0071978">
    <property type="term" value="P:bacterial-type flagellum-dependent swarming motility"/>
    <property type="evidence" value="ECO:0007669"/>
    <property type="project" value="InterPro"/>
</dbReference>
<reference evidence="17" key="1">
    <citation type="submission" date="2020-01" db="EMBL/GenBank/DDBJ databases">
        <title>'Steroidobacter agaridevorans' sp. nov., agar-degrading bacteria isolated from rhizosphere soils.</title>
        <authorList>
            <person name="Ikenaga M."/>
            <person name="Kataoka M."/>
            <person name="Murouchi A."/>
            <person name="Katsuragi S."/>
            <person name="Sakai M."/>
        </authorList>
    </citation>
    <scope>NUCLEOTIDE SEQUENCE [LARGE SCALE GENOMIC DNA]</scope>
    <source>
        <strain evidence="17">YU21-B</strain>
    </source>
</reference>
<keyword evidence="11" id="KW-0406">Ion transport</keyword>
<comment type="similarity">
    <text evidence="2">Belongs to the MotA family.</text>
</comment>
<evidence type="ECO:0000256" key="6">
    <source>
        <dbReference type="ARBA" id="ARBA00022519"/>
    </source>
</evidence>
<keyword evidence="9" id="KW-0375">Hydrogen ion transport</keyword>
<dbReference type="GO" id="GO:0005886">
    <property type="term" value="C:plasma membrane"/>
    <property type="evidence" value="ECO:0007669"/>
    <property type="project" value="UniProtKB-SubCell"/>
</dbReference>
<dbReference type="Proteomes" id="UP000445000">
    <property type="component" value="Unassembled WGS sequence"/>
</dbReference>